<gene>
    <name evidence="7" type="ORF">EDD57_12019</name>
</gene>
<dbReference type="GO" id="GO:0008610">
    <property type="term" value="P:lipid biosynthetic process"/>
    <property type="evidence" value="ECO:0007669"/>
    <property type="project" value="UniProtKB-ARBA"/>
</dbReference>
<dbReference type="GO" id="GO:0044550">
    <property type="term" value="P:secondary metabolite biosynthetic process"/>
    <property type="evidence" value="ECO:0007669"/>
    <property type="project" value="UniProtKB-ARBA"/>
</dbReference>
<dbReference type="PROSITE" id="PS50075">
    <property type="entry name" value="CARRIER"/>
    <property type="match status" value="1"/>
</dbReference>
<evidence type="ECO:0000313" key="8">
    <source>
        <dbReference type="Proteomes" id="UP000294746"/>
    </source>
</evidence>
<organism evidence="7 8">
    <name type="scientific">Baia soyae</name>
    <dbReference type="NCBI Taxonomy" id="1544746"/>
    <lineage>
        <taxon>Bacteria</taxon>
        <taxon>Bacillati</taxon>
        <taxon>Bacillota</taxon>
        <taxon>Bacilli</taxon>
        <taxon>Bacillales</taxon>
        <taxon>Thermoactinomycetaceae</taxon>
        <taxon>Baia</taxon>
    </lineage>
</organism>
<dbReference type="SUPFAM" id="SSF47336">
    <property type="entry name" value="ACP-like"/>
    <property type="match status" value="1"/>
</dbReference>
<dbReference type="InterPro" id="IPR023213">
    <property type="entry name" value="CAT-like_dom_sf"/>
</dbReference>
<protein>
    <submittedName>
        <fullName evidence="7">Non-ribosomal peptide synthase protein (TIGR01720 family)/amino acid adenylation domain-containing protein</fullName>
    </submittedName>
</protein>
<dbReference type="Proteomes" id="UP000294746">
    <property type="component" value="Unassembled WGS sequence"/>
</dbReference>
<proteinExistence type="inferred from homology"/>
<evidence type="ECO:0000256" key="4">
    <source>
        <dbReference type="ARBA" id="ARBA00022553"/>
    </source>
</evidence>
<dbReference type="FunFam" id="3.30.300.30:FF:000010">
    <property type="entry name" value="Enterobactin synthetase component F"/>
    <property type="match status" value="1"/>
</dbReference>
<keyword evidence="8" id="KW-1185">Reference proteome</keyword>
<dbReference type="InterPro" id="IPR000873">
    <property type="entry name" value="AMP-dep_synth/lig_dom"/>
</dbReference>
<dbReference type="CDD" id="cd19534">
    <property type="entry name" value="E_NRPS"/>
    <property type="match status" value="1"/>
</dbReference>
<dbReference type="SUPFAM" id="SSF56801">
    <property type="entry name" value="Acetyl-CoA synthetase-like"/>
    <property type="match status" value="1"/>
</dbReference>
<dbReference type="GO" id="GO:0017000">
    <property type="term" value="P:antibiotic biosynthetic process"/>
    <property type="evidence" value="ECO:0007669"/>
    <property type="project" value="UniProtKB-KW"/>
</dbReference>
<dbReference type="NCBIfam" id="TIGR01733">
    <property type="entry name" value="AA-adenyl-dom"/>
    <property type="match status" value="1"/>
</dbReference>
<dbReference type="Pfam" id="PF00501">
    <property type="entry name" value="AMP-binding"/>
    <property type="match status" value="1"/>
</dbReference>
<evidence type="ECO:0000256" key="2">
    <source>
        <dbReference type="ARBA" id="ARBA00006432"/>
    </source>
</evidence>
<keyword evidence="3" id="KW-0596">Phosphopantetheine</keyword>
<keyword evidence="4" id="KW-0597">Phosphoprotein</keyword>
<dbReference type="Gene3D" id="3.30.559.30">
    <property type="entry name" value="Nonribosomal peptide synthetase, condensation domain"/>
    <property type="match status" value="2"/>
</dbReference>
<dbReference type="InterPro" id="IPR045851">
    <property type="entry name" value="AMP-bd_C_sf"/>
</dbReference>
<dbReference type="InterPro" id="IPR001242">
    <property type="entry name" value="Condensation_dom"/>
</dbReference>
<dbReference type="Pfam" id="PF00550">
    <property type="entry name" value="PP-binding"/>
    <property type="match status" value="1"/>
</dbReference>
<accession>A0A4R2RV49</accession>
<dbReference type="InterPro" id="IPR009081">
    <property type="entry name" value="PP-bd_ACP"/>
</dbReference>
<evidence type="ECO:0000256" key="3">
    <source>
        <dbReference type="ARBA" id="ARBA00022450"/>
    </source>
</evidence>
<dbReference type="EMBL" id="SLXV01000020">
    <property type="protein sequence ID" value="TCP67303.1"/>
    <property type="molecule type" value="Genomic_DNA"/>
</dbReference>
<dbReference type="PANTHER" id="PTHR45398">
    <property type="match status" value="1"/>
</dbReference>
<reference evidence="7 8" key="1">
    <citation type="submission" date="2019-03" db="EMBL/GenBank/DDBJ databases">
        <title>Genomic Encyclopedia of Type Strains, Phase IV (KMG-IV): sequencing the most valuable type-strain genomes for metagenomic binning, comparative biology and taxonomic classification.</title>
        <authorList>
            <person name="Goeker M."/>
        </authorList>
    </citation>
    <scope>NUCLEOTIDE SEQUENCE [LARGE SCALE GENOMIC DNA]</scope>
    <source>
        <strain evidence="7 8">DSM 46831</strain>
    </source>
</reference>
<dbReference type="PROSITE" id="PS00012">
    <property type="entry name" value="PHOSPHOPANTETHEINE"/>
    <property type="match status" value="1"/>
</dbReference>
<keyword evidence="5" id="KW-0045">Antibiotic biosynthesis</keyword>
<dbReference type="InterPro" id="IPR010060">
    <property type="entry name" value="NRPS_synth"/>
</dbReference>
<dbReference type="InterPro" id="IPR020845">
    <property type="entry name" value="AMP-binding_CS"/>
</dbReference>
<evidence type="ECO:0000256" key="1">
    <source>
        <dbReference type="ARBA" id="ARBA00001957"/>
    </source>
</evidence>
<sequence length="1490" mass="170619">MMFQEGSRFPLTHPQKRIWYIEKLISDSPLHHICGTAELKGEINLSHLQETILRFLRKHDSFRLHFFEEDEEVYQTVSNFTLNKIDFFDFSQDEDPSLRLDQWIRQEIEKPFSMIRNDLFYLAIYRMSESCYGLFVKVHHLIFDGWSIHILAKQIYEMYKGIESEHTAGSYIDYIAKEQQYLQSERLVKNKEFWMKKFETLPELLFAENQGYEGKRKSFMIDPSLSAKMKAVAEKAQCSLNEWYIMLLQVYLHKMVGRRDIVMGTPVYNRSGKREKETVGMFTSTMPLRCEIDVDSSVSEYLKTVKREIRQSYMHQKYPYNLLANDLQLKKHGYDSLFQLSVNYYNFQANNQLLDPEELYSGHQLFPMQIVVKDWSEEGSLQLDFDYRTSMFTDEYIEQMNSRMLYLAEQILQNPDVSIGDLTLLSDEETRELVYDFNHTEAEYPKDKTVTELFEEQVKSTPNRIAVSCRNESLTYEELNRKANQLARVLVGSGIGRDSIVGIFADHSLHLPVAILGILKTGAAYVPIDVQTASGRMEEILRDSGASALLTNREVLKDVGFMGTVINFQDEQWYTGDSSNLQVTCSPNDLVYMIYTSGSTGKPKGVMIEHRGLVNYVWWAQKMYVKEIDDSFALYSSLAFDLTVTSIFTPLIGGNQIRVYPENDENFVLYDILEDNQVSIIKLTPAHLSLLQEKTFPHSTVKRLIVGGEELKGSLAQSIQDVFHGQIEILNEYGPTETVVGCMIHRFDPSTDTDAAVPIGIPADNVQIYLLDERLKPVPKGCIGEMYISGDGVARGYWNRSDLTDQCFIDQPFGAGKKMYKTGDLAKFLDRGLIEYIGRKDQQVKLRGYRIELTEIEYRLMNLPYVKEAVVIDRVSSTGQKQLYAYLVKAVDGDIPALAIKQDLANVLPAYMIPAHFLFIDQIPLTKNGKINRNQLPMGELSVIEIDPDQVVGDREELVLTVLQEILQMDSVHLHDDFYQLGGDSIKAIQIASKLKQVGLKVRAKDILAHSAIHEMVACVELDQNEQRIEQGAVDGEIPLSPIASWFFTQSFPEDHHWNQSVLLSLNEQVKVDQIEAVMDVLIRQHDTLRINVNRENGTMFYNAAHLSRPFQLTRIDLSHLSYESQQSEMERLGLELKSTMNLEEDLLIDACVFDLGEQGKRLLLTAHHLIMDAVSWRILLGDMASLLENPNRLDGLLPKTHSYQYWVNELHSYVANLTEDEIQYWKSIGKRTSGFSSSDATMSGNQLQQVAQVQEKLNAEETKALLTSANEAFRTEPVELLITSLALAIKEHTNQSRVCIEMEGHGREEFTPGLDLSRTIGWFTSMYPVLLEVGDEEFSAQMKSMKEQIRKVPNKGLDYLILKHMSNRLQDGNEPLVRFNYLGDFDATAYPKFFTFASESSGSETGQVNHLTAVMDITAMIVNQELQLSITYNESEFHTETMASFMKQWLSHLQGILKQCCNQEQTQFTPSDFEMVNLSQEELDLLTGI</sequence>
<dbReference type="InterPro" id="IPR036736">
    <property type="entry name" value="ACP-like_sf"/>
</dbReference>
<dbReference type="Gene3D" id="2.30.38.10">
    <property type="entry name" value="Luciferase, Domain 3"/>
    <property type="match status" value="1"/>
</dbReference>
<dbReference type="NCBIfam" id="TIGR01720">
    <property type="entry name" value="NRPS-para261"/>
    <property type="match status" value="1"/>
</dbReference>
<evidence type="ECO:0000313" key="7">
    <source>
        <dbReference type="EMBL" id="TCP67303.1"/>
    </source>
</evidence>
<dbReference type="PROSITE" id="PS00455">
    <property type="entry name" value="AMP_BINDING"/>
    <property type="match status" value="1"/>
</dbReference>
<name>A0A4R2RV49_9BACL</name>
<dbReference type="Gene3D" id="3.40.50.980">
    <property type="match status" value="2"/>
</dbReference>
<dbReference type="Gene3D" id="3.30.300.30">
    <property type="match status" value="1"/>
</dbReference>
<dbReference type="Pfam" id="PF00668">
    <property type="entry name" value="Condensation"/>
    <property type="match status" value="2"/>
</dbReference>
<dbReference type="Gene3D" id="1.10.1200.10">
    <property type="entry name" value="ACP-like"/>
    <property type="match status" value="1"/>
</dbReference>
<dbReference type="InterPro" id="IPR010071">
    <property type="entry name" value="AA_adenyl_dom"/>
</dbReference>
<evidence type="ECO:0000259" key="6">
    <source>
        <dbReference type="PROSITE" id="PS50075"/>
    </source>
</evidence>
<dbReference type="SUPFAM" id="SSF52777">
    <property type="entry name" value="CoA-dependent acyltransferases"/>
    <property type="match status" value="4"/>
</dbReference>
<dbReference type="OrthoDB" id="9765680at2"/>
<dbReference type="PANTHER" id="PTHR45398:SF1">
    <property type="entry name" value="ENZYME, PUTATIVE (JCVI)-RELATED"/>
    <property type="match status" value="1"/>
</dbReference>
<dbReference type="FunFam" id="3.40.50.980:FF:000001">
    <property type="entry name" value="Non-ribosomal peptide synthetase"/>
    <property type="match status" value="1"/>
</dbReference>
<comment type="caution">
    <text evidence="7">The sequence shown here is derived from an EMBL/GenBank/DDBJ whole genome shotgun (WGS) entry which is preliminary data.</text>
</comment>
<dbReference type="Gene3D" id="3.30.559.10">
    <property type="entry name" value="Chloramphenicol acetyltransferase-like domain"/>
    <property type="match status" value="2"/>
</dbReference>
<comment type="similarity">
    <text evidence="2">Belongs to the ATP-dependent AMP-binding enzyme family.</text>
</comment>
<dbReference type="InterPro" id="IPR025110">
    <property type="entry name" value="AMP-bd_C"/>
</dbReference>
<feature type="domain" description="Carrier" evidence="6">
    <location>
        <begin position="950"/>
        <end position="1024"/>
    </location>
</feature>
<dbReference type="InterPro" id="IPR006162">
    <property type="entry name" value="Ppantetheine_attach_site"/>
</dbReference>
<comment type="cofactor">
    <cofactor evidence="1">
        <name>pantetheine 4'-phosphate</name>
        <dbReference type="ChEBI" id="CHEBI:47942"/>
    </cofactor>
</comment>
<dbReference type="Pfam" id="PF13193">
    <property type="entry name" value="AMP-binding_C"/>
    <property type="match status" value="1"/>
</dbReference>
<evidence type="ECO:0000256" key="5">
    <source>
        <dbReference type="ARBA" id="ARBA00023194"/>
    </source>
</evidence>
<dbReference type="GO" id="GO:0003824">
    <property type="term" value="F:catalytic activity"/>
    <property type="evidence" value="ECO:0007669"/>
    <property type="project" value="InterPro"/>
</dbReference>